<name>A0A2P6NZ59_9EUKA</name>
<evidence type="ECO:0000313" key="2">
    <source>
        <dbReference type="EMBL" id="PRP89241.1"/>
    </source>
</evidence>
<feature type="signal peptide" evidence="1">
    <location>
        <begin position="1"/>
        <end position="22"/>
    </location>
</feature>
<keyword evidence="3" id="KW-1185">Reference proteome</keyword>
<gene>
    <name evidence="2" type="ORF">PROFUN_02115</name>
</gene>
<reference evidence="2 3" key="1">
    <citation type="journal article" date="2018" name="Genome Biol. Evol.">
        <title>Multiple Roots of Fruiting Body Formation in Amoebozoa.</title>
        <authorList>
            <person name="Hillmann F."/>
            <person name="Forbes G."/>
            <person name="Novohradska S."/>
            <person name="Ferling I."/>
            <person name="Riege K."/>
            <person name="Groth M."/>
            <person name="Westermann M."/>
            <person name="Marz M."/>
            <person name="Spaller T."/>
            <person name="Winckler T."/>
            <person name="Schaap P."/>
            <person name="Glockner G."/>
        </authorList>
    </citation>
    <scope>NUCLEOTIDE SEQUENCE [LARGE SCALE GENOMIC DNA]</scope>
    <source>
        <strain evidence="2 3">Jena</strain>
    </source>
</reference>
<dbReference type="EMBL" id="MDYQ01000004">
    <property type="protein sequence ID" value="PRP89241.1"/>
    <property type="molecule type" value="Genomic_DNA"/>
</dbReference>
<evidence type="ECO:0000313" key="3">
    <source>
        <dbReference type="Proteomes" id="UP000241769"/>
    </source>
</evidence>
<keyword evidence="1" id="KW-0732">Signal</keyword>
<protein>
    <submittedName>
        <fullName evidence="2">Uncharacterized protein</fullName>
    </submittedName>
</protein>
<dbReference type="InParanoid" id="A0A2P6NZ59"/>
<comment type="caution">
    <text evidence="2">The sequence shown here is derived from an EMBL/GenBank/DDBJ whole genome shotgun (WGS) entry which is preliminary data.</text>
</comment>
<dbReference type="Proteomes" id="UP000241769">
    <property type="component" value="Unassembled WGS sequence"/>
</dbReference>
<sequence>MNITNVAKIFSFLLCIMALSSAQNYEFGSIIAPTPDTNIPFGSNFTLLVNQYGSRFASGFAINITMTGLSNGQVHQYGVFDNNGRPTRIELIAPGSTFGFGAANISIVDVVGVFNSDGSTTAYDDYTKYYSVVIQLID</sequence>
<proteinExistence type="predicted"/>
<feature type="chain" id="PRO_5015193968" evidence="1">
    <location>
        <begin position="23"/>
        <end position="138"/>
    </location>
</feature>
<accession>A0A2P6NZ59</accession>
<organism evidence="2 3">
    <name type="scientific">Planoprotostelium fungivorum</name>
    <dbReference type="NCBI Taxonomy" id="1890364"/>
    <lineage>
        <taxon>Eukaryota</taxon>
        <taxon>Amoebozoa</taxon>
        <taxon>Evosea</taxon>
        <taxon>Variosea</taxon>
        <taxon>Cavosteliida</taxon>
        <taxon>Cavosteliaceae</taxon>
        <taxon>Planoprotostelium</taxon>
    </lineage>
</organism>
<evidence type="ECO:0000256" key="1">
    <source>
        <dbReference type="SAM" id="SignalP"/>
    </source>
</evidence>
<dbReference type="AlphaFoldDB" id="A0A2P6NZ59"/>